<evidence type="ECO:0000313" key="3">
    <source>
        <dbReference type="Proteomes" id="UP000436655"/>
    </source>
</evidence>
<dbReference type="Proteomes" id="UP000436655">
    <property type="component" value="Unassembled WGS sequence"/>
</dbReference>
<organism evidence="2 3">
    <name type="scientific">Companilactobacillus mishanensis</name>
    <dbReference type="NCBI Taxonomy" id="2486008"/>
    <lineage>
        <taxon>Bacteria</taxon>
        <taxon>Bacillati</taxon>
        <taxon>Bacillota</taxon>
        <taxon>Bacilli</taxon>
        <taxon>Lactobacillales</taxon>
        <taxon>Lactobacillaceae</taxon>
        <taxon>Companilactobacillus</taxon>
    </lineage>
</organism>
<accession>A0ABW9P6F9</accession>
<gene>
    <name evidence="2" type="ORF">FHL03_04510</name>
</gene>
<reference evidence="2 3" key="1">
    <citation type="journal article" date="2019" name="Syst. Appl. Microbiol.">
        <title>Polyphasic characterization of two novel Lactobacillus spp. isolated from blown salami packages: Description of Lactobacillus halodurans sp. nov. and Lactobacillus salsicarnum sp. nov.</title>
        <authorList>
            <person name="Schuster J.A."/>
            <person name="Klingl A."/>
            <person name="Vogel R.F."/>
            <person name="Ehrmann M.A."/>
        </authorList>
    </citation>
    <scope>NUCLEOTIDE SEQUENCE [LARGE SCALE GENOMIC DNA]</scope>
    <source>
        <strain evidence="2 3">TMW 1.2098</strain>
    </source>
</reference>
<evidence type="ECO:0000313" key="2">
    <source>
        <dbReference type="EMBL" id="MQS44746.1"/>
    </source>
</evidence>
<keyword evidence="3" id="KW-1185">Reference proteome</keyword>
<feature type="domain" description="DUF1828" evidence="1">
    <location>
        <begin position="37"/>
        <end position="128"/>
    </location>
</feature>
<dbReference type="Pfam" id="PF08861">
    <property type="entry name" value="DUF1828"/>
    <property type="match status" value="1"/>
</dbReference>
<dbReference type="EMBL" id="VDFN01000002">
    <property type="protein sequence ID" value="MQS44746.1"/>
    <property type="molecule type" value="Genomic_DNA"/>
</dbReference>
<sequence>MTKEIETKELKQSIKEFYANAFSFSSPNNSEYTRIDTPFYDRHKNQVILYTKRVGDSYILTDGGYVLDDIESNDFYLKETKNRQLLESQLNIYSISVNFENNELYIKSRNLDDLGMKLNLLLQAVLFVNCMHLNR</sequence>
<evidence type="ECO:0000259" key="1">
    <source>
        <dbReference type="Pfam" id="PF08861"/>
    </source>
</evidence>
<dbReference type="InterPro" id="IPR014960">
    <property type="entry name" value="DUF1828"/>
</dbReference>
<name>A0ABW9P6F9_9LACO</name>
<proteinExistence type="predicted"/>
<protein>
    <submittedName>
        <fullName evidence="2">DUF1828 domain-containing protein</fullName>
    </submittedName>
</protein>
<dbReference type="RefSeq" id="WP_125704605.1">
    <property type="nucleotide sequence ID" value="NZ_JBHTOO010000002.1"/>
</dbReference>
<comment type="caution">
    <text evidence="2">The sequence shown here is derived from an EMBL/GenBank/DDBJ whole genome shotgun (WGS) entry which is preliminary data.</text>
</comment>